<dbReference type="InterPro" id="IPR013892">
    <property type="entry name" value="Cyt_c_biogenesis_Cmc1-like"/>
</dbReference>
<comment type="similarity">
    <text evidence="1 3">Belongs to the CMC family.</text>
</comment>
<dbReference type="AlphaFoldDB" id="A0A0N5BUH4"/>
<evidence type="ECO:0000256" key="2">
    <source>
        <dbReference type="ARBA" id="ARBA00023157"/>
    </source>
</evidence>
<reference evidence="5" key="1">
    <citation type="submission" date="2017-02" db="UniProtKB">
        <authorList>
            <consortium name="WormBaseParasite"/>
        </authorList>
    </citation>
    <scope>IDENTIFICATION</scope>
</reference>
<comment type="subcellular location">
    <subcellularLocation>
        <location evidence="3">Mitochondrion</location>
    </subcellularLocation>
</comment>
<organism evidence="4 5">
    <name type="scientific">Strongyloides papillosus</name>
    <name type="common">Intestinal threadworm</name>
    <dbReference type="NCBI Taxonomy" id="174720"/>
    <lineage>
        <taxon>Eukaryota</taxon>
        <taxon>Metazoa</taxon>
        <taxon>Ecdysozoa</taxon>
        <taxon>Nematoda</taxon>
        <taxon>Chromadorea</taxon>
        <taxon>Rhabditida</taxon>
        <taxon>Tylenchina</taxon>
        <taxon>Panagrolaimomorpha</taxon>
        <taxon>Strongyloidoidea</taxon>
        <taxon>Strongyloididae</taxon>
        <taxon>Strongyloides</taxon>
    </lineage>
</organism>
<evidence type="ECO:0000256" key="1">
    <source>
        <dbReference type="ARBA" id="ARBA00007347"/>
    </source>
</evidence>
<evidence type="ECO:0000313" key="5">
    <source>
        <dbReference type="WBParaSite" id="SPAL_0000949400.1"/>
    </source>
</evidence>
<keyword evidence="4" id="KW-1185">Reference proteome</keyword>
<dbReference type="GO" id="GO:0005739">
    <property type="term" value="C:mitochondrion"/>
    <property type="evidence" value="ECO:0007669"/>
    <property type="project" value="UniProtKB-SubCell"/>
</dbReference>
<keyword evidence="3" id="KW-0496">Mitochondrion</keyword>
<proteinExistence type="inferred from homology"/>
<accession>A0A0N5BUH4</accession>
<dbReference type="STRING" id="174720.A0A0N5BUH4"/>
<protein>
    <recommendedName>
        <fullName evidence="3">COX assembly mitochondrial protein</fullName>
    </recommendedName>
</protein>
<dbReference type="Pfam" id="PF08583">
    <property type="entry name" value="Cmc1"/>
    <property type="match status" value="1"/>
</dbReference>
<sequence>MQPDLSPHLHTEECNVLINMLHKCHEEFRFGKLIGKCTMLDEWVWKCTKQERIYRRNTNPKYGKREVELKRLPVEYWTPILHKLKAEGKLNIDESKGCKL</sequence>
<dbReference type="Proteomes" id="UP000046392">
    <property type="component" value="Unplaced"/>
</dbReference>
<evidence type="ECO:0000256" key="3">
    <source>
        <dbReference type="RuleBase" id="RU364104"/>
    </source>
</evidence>
<keyword evidence="2" id="KW-1015">Disulfide bond</keyword>
<dbReference type="WBParaSite" id="SPAL_0000949400.1">
    <property type="protein sequence ID" value="SPAL_0000949400.1"/>
    <property type="gene ID" value="SPAL_0000949400"/>
</dbReference>
<evidence type="ECO:0000313" key="4">
    <source>
        <dbReference type="Proteomes" id="UP000046392"/>
    </source>
</evidence>
<name>A0A0N5BUH4_STREA</name>